<evidence type="ECO:0000259" key="1">
    <source>
        <dbReference type="PROSITE" id="PS50878"/>
    </source>
</evidence>
<name>A0A1B6LTE5_9HEMI</name>
<dbReference type="CDD" id="cd01650">
    <property type="entry name" value="RT_nLTR_like"/>
    <property type="match status" value="1"/>
</dbReference>
<dbReference type="EMBL" id="GEBQ01013060">
    <property type="protein sequence ID" value="JAT26917.1"/>
    <property type="molecule type" value="Transcribed_RNA"/>
</dbReference>
<accession>A0A1B6LTE5</accession>
<dbReference type="PROSITE" id="PS50878">
    <property type="entry name" value="RT_POL"/>
    <property type="match status" value="1"/>
</dbReference>
<organism evidence="2">
    <name type="scientific">Graphocephala atropunctata</name>
    <dbReference type="NCBI Taxonomy" id="36148"/>
    <lineage>
        <taxon>Eukaryota</taxon>
        <taxon>Metazoa</taxon>
        <taxon>Ecdysozoa</taxon>
        <taxon>Arthropoda</taxon>
        <taxon>Hexapoda</taxon>
        <taxon>Insecta</taxon>
        <taxon>Pterygota</taxon>
        <taxon>Neoptera</taxon>
        <taxon>Paraneoptera</taxon>
        <taxon>Hemiptera</taxon>
        <taxon>Auchenorrhyncha</taxon>
        <taxon>Membracoidea</taxon>
        <taxon>Cicadellidae</taxon>
        <taxon>Cicadellinae</taxon>
        <taxon>Cicadellini</taxon>
        <taxon>Graphocephala</taxon>
    </lineage>
</organism>
<feature type="domain" description="Reverse transcriptase" evidence="1">
    <location>
        <begin position="201"/>
        <end position="477"/>
    </location>
</feature>
<evidence type="ECO:0000313" key="2">
    <source>
        <dbReference type="EMBL" id="JAT26917.1"/>
    </source>
</evidence>
<gene>
    <name evidence="2" type="ORF">g.30885</name>
    <name evidence="3" type="ORF">g.30887</name>
</gene>
<dbReference type="PANTHER" id="PTHR33332">
    <property type="entry name" value="REVERSE TRANSCRIPTASE DOMAIN-CONTAINING PROTEIN"/>
    <property type="match status" value="1"/>
</dbReference>
<dbReference type="SUPFAM" id="SSF56672">
    <property type="entry name" value="DNA/RNA polymerases"/>
    <property type="match status" value="1"/>
</dbReference>
<dbReference type="AlphaFoldDB" id="A0A1B6LTE5"/>
<evidence type="ECO:0000313" key="3">
    <source>
        <dbReference type="EMBL" id="JAT29641.1"/>
    </source>
</evidence>
<dbReference type="InterPro" id="IPR000477">
    <property type="entry name" value="RT_dom"/>
</dbReference>
<dbReference type="EMBL" id="GEBQ01010336">
    <property type="protein sequence ID" value="JAT29641.1"/>
    <property type="molecule type" value="Transcribed_RNA"/>
</dbReference>
<dbReference type="InterPro" id="IPR043502">
    <property type="entry name" value="DNA/RNA_pol_sf"/>
</dbReference>
<proteinExistence type="predicted"/>
<reference evidence="2" key="1">
    <citation type="submission" date="2015-11" db="EMBL/GenBank/DDBJ databases">
        <title>De novo transcriptome assembly of four potential Pierce s Disease insect vectors from Arizona vineyards.</title>
        <authorList>
            <person name="Tassone E.E."/>
        </authorList>
    </citation>
    <scope>NUCLEOTIDE SEQUENCE</scope>
</reference>
<dbReference type="Pfam" id="PF00078">
    <property type="entry name" value="RVT_1"/>
    <property type="match status" value="1"/>
</dbReference>
<protein>
    <recommendedName>
        <fullName evidence="1">Reverse transcriptase domain-containing protein</fullName>
    </recommendedName>
</protein>
<dbReference type="GO" id="GO:0071897">
    <property type="term" value="P:DNA biosynthetic process"/>
    <property type="evidence" value="ECO:0007669"/>
    <property type="project" value="UniProtKB-ARBA"/>
</dbReference>
<sequence length="672" mass="77699">MIDKFDFLLTTLFNTHAPTIKKRVTKGPAPWLTDHIRLLQRQRDLAFRRAKRSKSEQDWTLYRRLRNMTQQQIRNSKIRFYYASFSRRLPTRTLWSKLKELGIGKSKCDSQISFELNALNDFFVNIPVDMSGARNYVIELESIPFVAPAHRFNFSYVSEADVRKAIVRMTSGAVGADNIPIRFIKDTLPVTLPIVTFIFNSSLRSGIFPFLWKRAVVCPLLKCSSPKSPSDFRPISILSALSKCLERVVHQQFTSYLDQHNILSRYQSGFRSHHSTTTALLKITDDIRLAMDKKHLTILTLFDFSKAFDCVYHPLLLTKLKMAGFSNGCVSWVNSYLSNRQQLVKSGDVESDWKPVTRGVPQGSVLGPLLFSIYINDVTDNILYSKFHLYADDLQIYYHFPVNDSIHAVSLINLNIVSITRWAQRHGLQLNETKTQTMVLGTPRLLSQIDFPNFPKLRLNNSELNYSDKVKNLGIIFNKSLTWNDTVTATCNRVFACIHSLKRFALFLPFHVKVMLVKTLVLSHFNYCDVVTNDMTCELSDRLQCAQNYCIRFVFNLRRDDHVTPYFEQLSLLKLKYLREYHILVLLHSILSLRTPSYLSEKCIFMSQISFRNTRRGAFLLSIPQHRSAIFSRSFIVTSCRLWNALPDTVKSIETSARFGDVVREGMLRGRW</sequence>